<feature type="domain" description="Amine oxidase" evidence="1">
    <location>
        <begin position="105"/>
        <end position="317"/>
    </location>
</feature>
<organism evidence="2 3">
    <name type="scientific">Thauera humireducens</name>
    <dbReference type="NCBI Taxonomy" id="1134435"/>
    <lineage>
        <taxon>Bacteria</taxon>
        <taxon>Pseudomonadati</taxon>
        <taxon>Pseudomonadota</taxon>
        <taxon>Betaproteobacteria</taxon>
        <taxon>Rhodocyclales</taxon>
        <taxon>Zoogloeaceae</taxon>
        <taxon>Thauera</taxon>
    </lineage>
</organism>
<dbReference type="RefSeq" id="WP_048709249.1">
    <property type="nucleotide sequence ID" value="NZ_CP014646.1"/>
</dbReference>
<evidence type="ECO:0000313" key="3">
    <source>
        <dbReference type="Proteomes" id="UP000036902"/>
    </source>
</evidence>
<accession>A0A140IE94</accession>
<sequence>MNPNPRYLVIGAGLAGLSAAQTLRQAGFSVDVVDKSRGVGGRMSTRRGDGWTCDHGAQYFTARDPGFRAELARWQQAGVAALWSPRIVVIDAHGVREAGERTERFVGVPGMTAPARLLAEHLRVQTGMTITGLRRDADGWRAVCAEQGELEARFDGVVLAVPAPQAAPLLAPVSSRLATAASRARMEGCWSVMLRFDQALDRPFDAAFVNDGPLRWVARNSGKPGREGQETWLLHASAAWSEAHLEAKAERVAQALIDAFVALGGKPPQAWSAHRWRYAITESAVDGGCLWCPEQGLGLCGDWLNGGRVEGAWLSGRALGREMVGSFEALAR</sequence>
<dbReference type="GO" id="GO:0016491">
    <property type="term" value="F:oxidoreductase activity"/>
    <property type="evidence" value="ECO:0007669"/>
    <property type="project" value="InterPro"/>
</dbReference>
<dbReference type="Pfam" id="PF13450">
    <property type="entry name" value="NAD_binding_8"/>
    <property type="match status" value="1"/>
</dbReference>
<dbReference type="EMBL" id="CP014646">
    <property type="protein sequence ID" value="AMO36069.1"/>
    <property type="molecule type" value="Genomic_DNA"/>
</dbReference>
<dbReference type="Pfam" id="PF01593">
    <property type="entry name" value="Amino_oxidase"/>
    <property type="match status" value="1"/>
</dbReference>
<dbReference type="InterPro" id="IPR002937">
    <property type="entry name" value="Amino_oxidase"/>
</dbReference>
<dbReference type="SUPFAM" id="SSF51905">
    <property type="entry name" value="FAD/NAD(P)-binding domain"/>
    <property type="match status" value="1"/>
</dbReference>
<dbReference type="PANTHER" id="PTHR16128">
    <property type="entry name" value="FAD/NAD(P)-BINDING OXIDOREDUCTASE FAMILY PROTEIN"/>
    <property type="match status" value="1"/>
</dbReference>
<dbReference type="Gene3D" id="3.50.50.60">
    <property type="entry name" value="FAD/NAD(P)-binding domain"/>
    <property type="match status" value="1"/>
</dbReference>
<proteinExistence type="predicted"/>
<dbReference type="Proteomes" id="UP000036902">
    <property type="component" value="Chromosome"/>
</dbReference>
<evidence type="ECO:0000313" key="2">
    <source>
        <dbReference type="EMBL" id="AMO36069.1"/>
    </source>
</evidence>
<evidence type="ECO:0000259" key="1">
    <source>
        <dbReference type="Pfam" id="PF01593"/>
    </source>
</evidence>
<reference evidence="3" key="1">
    <citation type="submission" date="2016-03" db="EMBL/GenBank/DDBJ databases">
        <authorList>
            <person name="Ma C."/>
            <person name="Zhou S."/>
            <person name="Yang G."/>
        </authorList>
    </citation>
    <scope>NUCLEOTIDE SEQUENCE [LARGE SCALE GENOMIC DNA]</scope>
    <source>
        <strain evidence="3">SgZ-1</strain>
    </source>
</reference>
<keyword evidence="3" id="KW-1185">Reference proteome</keyword>
<gene>
    <name evidence="2" type="ORF">AC731_003415</name>
</gene>
<dbReference type="InterPro" id="IPR036188">
    <property type="entry name" value="FAD/NAD-bd_sf"/>
</dbReference>
<protein>
    <submittedName>
        <fullName evidence="2">NAD/FAD-dependent oxidoreductase</fullName>
    </submittedName>
</protein>
<dbReference type="PANTHER" id="PTHR16128:SF5">
    <property type="entry name" value="FAD_NAD(P)-BINDING OXIDOREDUCTASE FAMILY PROTEIN"/>
    <property type="match status" value="1"/>
</dbReference>
<dbReference type="STRING" id="1134435.AC731_003415"/>
<dbReference type="AlphaFoldDB" id="A0A140IE94"/>
<name>A0A140IE94_9RHOO</name>
<dbReference type="Gene3D" id="3.90.660.10">
    <property type="match status" value="1"/>
</dbReference>
<dbReference type="KEGG" id="thu:AC731_003415"/>